<evidence type="ECO:0000313" key="1">
    <source>
        <dbReference type="EMBL" id="KAJ0184270.1"/>
    </source>
</evidence>
<sequence length="538" mass="61711">MGATSPAILKSRRATCKCDICGRGFLSVQALRTHQSFTHPKARQRVAYKPNVEVLAERNLMNVKIAKATTPMPVEKKNDEENDPTRLEFGCPKCNKSFAAYFHAVKHIQKTHCVNSKGEPVPLNSTDLIKPVRSVVCVACNTSIGDKKHVCTARDNYVDQAQSGMKCLGCWKEYCRMTLYDLHISGIHSKDVLTLFFTQASDFTTWKRHMESQMRCSYIIVSEFVGSEKSVHKKLYRCPNYIPNFHEEMTGFCPSSIIVQEFPKGYQVHFYKEHYGHASNVRPYKLDAAYKKYSINHLMSVKDLLDKEKHTDEKQTPGKEKDMYSDFKKMMLNIISEAEKVDDDCLKNLFGKALEMSVVLNNRDETEKKPSLDKNVTDDEISFALNKVETRSKRKQDLNKSTNDSAKKPKNDENSDSFIKKINSMRSQINFNDTFKDFVGSIGCKVDGSPITKNDKKKDVVKTKIGQFKPSPPKVKKKEENKPKNEDKFQLSKVKNEVKFDQSNVKSEFKFDVSKIKTEIEYEVREQENDCNILILKI</sequence>
<comment type="caution">
    <text evidence="1">The sequence shown here is derived from an EMBL/GenBank/DDBJ whole genome shotgun (WGS) entry which is preliminary data.</text>
</comment>
<reference evidence="1 2" key="1">
    <citation type="journal article" date="2021" name="Front. Genet.">
        <title>Chromosome-Level Genome Assembly Reveals Significant Gene Expansion in the Toll and IMD Signaling Pathways of Dendrolimus kikuchii.</title>
        <authorList>
            <person name="Zhou J."/>
            <person name="Wu P."/>
            <person name="Xiong Z."/>
            <person name="Liu N."/>
            <person name="Zhao N."/>
            <person name="Ji M."/>
            <person name="Qiu Y."/>
            <person name="Yang B."/>
        </authorList>
    </citation>
    <scope>NUCLEOTIDE SEQUENCE [LARGE SCALE GENOMIC DNA]</scope>
    <source>
        <strain evidence="1">Ann1</strain>
    </source>
</reference>
<evidence type="ECO:0000313" key="2">
    <source>
        <dbReference type="Proteomes" id="UP000824533"/>
    </source>
</evidence>
<accession>A0ACC1DKF4</accession>
<gene>
    <name evidence="1" type="ORF">K1T71_000693</name>
</gene>
<proteinExistence type="predicted"/>
<protein>
    <submittedName>
        <fullName evidence="1">Uncharacterized protein</fullName>
    </submittedName>
</protein>
<organism evidence="1 2">
    <name type="scientific">Dendrolimus kikuchii</name>
    <dbReference type="NCBI Taxonomy" id="765133"/>
    <lineage>
        <taxon>Eukaryota</taxon>
        <taxon>Metazoa</taxon>
        <taxon>Ecdysozoa</taxon>
        <taxon>Arthropoda</taxon>
        <taxon>Hexapoda</taxon>
        <taxon>Insecta</taxon>
        <taxon>Pterygota</taxon>
        <taxon>Neoptera</taxon>
        <taxon>Endopterygota</taxon>
        <taxon>Lepidoptera</taxon>
        <taxon>Glossata</taxon>
        <taxon>Ditrysia</taxon>
        <taxon>Bombycoidea</taxon>
        <taxon>Lasiocampidae</taxon>
        <taxon>Dendrolimus</taxon>
    </lineage>
</organism>
<dbReference type="EMBL" id="CM034387">
    <property type="protein sequence ID" value="KAJ0184270.1"/>
    <property type="molecule type" value="Genomic_DNA"/>
</dbReference>
<name>A0ACC1DKF4_9NEOP</name>
<dbReference type="Proteomes" id="UP000824533">
    <property type="component" value="Linkage Group LG01"/>
</dbReference>
<keyword evidence="2" id="KW-1185">Reference proteome</keyword>